<evidence type="ECO:0000313" key="19">
    <source>
        <dbReference type="Proteomes" id="UP000308365"/>
    </source>
</evidence>
<keyword evidence="4" id="KW-0597">Phosphoprotein</keyword>
<evidence type="ECO:0000259" key="16">
    <source>
        <dbReference type="Pfam" id="PF06657"/>
    </source>
</evidence>
<evidence type="ECO:0000313" key="18">
    <source>
        <dbReference type="EMBL" id="TKC44091.1"/>
    </source>
</evidence>
<comment type="similarity">
    <text evidence="2">Belongs to the translokin family.</text>
</comment>
<evidence type="ECO:0000256" key="8">
    <source>
        <dbReference type="ARBA" id="ARBA00041218"/>
    </source>
</evidence>
<comment type="subcellular location">
    <subcellularLocation>
        <location evidence="1">Cytoplasm</location>
        <location evidence="1">Cytoskeleton</location>
        <location evidence="1">Microtubule organizing center</location>
        <location evidence="1">Centrosome</location>
    </subcellularLocation>
</comment>
<evidence type="ECO:0000256" key="10">
    <source>
        <dbReference type="ARBA" id="ARBA00059724"/>
    </source>
</evidence>
<evidence type="ECO:0000256" key="4">
    <source>
        <dbReference type="ARBA" id="ARBA00022553"/>
    </source>
</evidence>
<feature type="domain" description="Cep57 centrosome localisation" evidence="17">
    <location>
        <begin position="2"/>
        <end position="77"/>
    </location>
</feature>
<evidence type="ECO:0000256" key="5">
    <source>
        <dbReference type="ARBA" id="ARBA00022701"/>
    </source>
</evidence>
<keyword evidence="7" id="KW-0206">Cytoskeleton</keyword>
<evidence type="ECO:0000256" key="9">
    <source>
        <dbReference type="ARBA" id="ARBA00042578"/>
    </source>
</evidence>
<dbReference type="Pfam" id="PF14073">
    <property type="entry name" value="Cep57_CLD"/>
    <property type="match status" value="1"/>
</dbReference>
<sequence length="295" mass="34191">AQLQREKEQDHMKLQAKLEKLDVLEKECFKLTTTQKTAEGKIKHLEEKLKEEEHQRKLFQDKASQLQTGLEISRILMSSISNPKRSKEKKKSSKSASAGHSRNASTQNLQTMQHYRPHILQKLAEVSEPRCLYKPSKSTSQCEAVPSDSEKSISICNNLSELLMAMQDELDQMTMEYQDLLNQMKETESQSVCENIECELEHLVKKMEIKGEQISKLMKHQDNVRKLQQKVQNLKISEASAIQKEDSNCKGSKNIKNSPRKCLLTNSPQNNSNFRPIRVHNLQMKLRRDDIMWEQ</sequence>
<evidence type="ECO:0000256" key="6">
    <source>
        <dbReference type="ARBA" id="ARBA00023054"/>
    </source>
</evidence>
<dbReference type="GO" id="GO:0005874">
    <property type="term" value="C:microtubule"/>
    <property type="evidence" value="ECO:0007669"/>
    <property type="project" value="UniProtKB-KW"/>
</dbReference>
<dbReference type="Gene3D" id="1.20.58.90">
    <property type="match status" value="1"/>
</dbReference>
<dbReference type="AlphaFoldDB" id="A0A4U1F405"/>
<gene>
    <name evidence="18" type="ORF">EI555_008131</name>
</gene>
<dbReference type="GO" id="GO:0042802">
    <property type="term" value="F:identical protein binding"/>
    <property type="evidence" value="ECO:0007669"/>
    <property type="project" value="InterPro"/>
</dbReference>
<feature type="domain" description="Cep57 centrosome microtubule-binding" evidence="16">
    <location>
        <begin position="148"/>
        <end position="220"/>
    </location>
</feature>
<dbReference type="InterPro" id="IPR051756">
    <property type="entry name" value="Centrosomal_MT-associated"/>
</dbReference>
<reference evidence="19" key="1">
    <citation type="journal article" date="2019" name="IScience">
        <title>Narwhal Genome Reveals Long-Term Low Genetic Diversity despite Current Large Abundance Size.</title>
        <authorList>
            <person name="Westbury M.V."/>
            <person name="Petersen B."/>
            <person name="Garde E."/>
            <person name="Heide-Jorgensen M.P."/>
            <person name="Lorenzen E.D."/>
        </authorList>
    </citation>
    <scope>NUCLEOTIDE SEQUENCE [LARGE SCALE GENOMIC DNA]</scope>
</reference>
<keyword evidence="5" id="KW-0493">Microtubule</keyword>
<dbReference type="InterPro" id="IPR025913">
    <property type="entry name" value="Cep57_CLD"/>
</dbReference>
<organism evidence="18 19">
    <name type="scientific">Monodon monoceros</name>
    <name type="common">Narwhal</name>
    <name type="synonym">Ceratodon monodon</name>
    <dbReference type="NCBI Taxonomy" id="40151"/>
    <lineage>
        <taxon>Eukaryota</taxon>
        <taxon>Metazoa</taxon>
        <taxon>Chordata</taxon>
        <taxon>Craniata</taxon>
        <taxon>Vertebrata</taxon>
        <taxon>Euteleostomi</taxon>
        <taxon>Mammalia</taxon>
        <taxon>Eutheria</taxon>
        <taxon>Laurasiatheria</taxon>
        <taxon>Artiodactyla</taxon>
        <taxon>Whippomorpha</taxon>
        <taxon>Cetacea</taxon>
        <taxon>Odontoceti</taxon>
        <taxon>Monodontidae</taxon>
        <taxon>Monodon</taxon>
    </lineage>
</organism>
<comment type="caution">
    <text evidence="18">The sequence shown here is derived from an EMBL/GenBank/DDBJ whole genome shotgun (WGS) entry which is preliminary data.</text>
</comment>
<dbReference type="FunFam" id="1.20.58.90:FF:000005">
    <property type="entry name" value="centrosomal protein CEP57L1 isoform X2"/>
    <property type="match status" value="1"/>
</dbReference>
<dbReference type="InterPro" id="IPR024957">
    <property type="entry name" value="Cep57_MT-bd_dom"/>
</dbReference>
<dbReference type="GO" id="GO:0005813">
    <property type="term" value="C:centrosome"/>
    <property type="evidence" value="ECO:0007669"/>
    <property type="project" value="UniProtKB-SubCell"/>
</dbReference>
<feature type="coiled-coil region" evidence="14">
    <location>
        <begin position="217"/>
        <end position="244"/>
    </location>
</feature>
<evidence type="ECO:0000256" key="12">
    <source>
        <dbReference type="ARBA" id="ARBA00074214"/>
    </source>
</evidence>
<comment type="function">
    <text evidence="10">Centrosomal protein which may be required for microtubule attachment to centrosomes.</text>
</comment>
<feature type="region of interest" description="Disordered" evidence="15">
    <location>
        <begin position="248"/>
        <end position="275"/>
    </location>
</feature>
<keyword evidence="6 14" id="KW-0175">Coiled coil</keyword>
<evidence type="ECO:0000256" key="2">
    <source>
        <dbReference type="ARBA" id="ARBA00008179"/>
    </source>
</evidence>
<evidence type="ECO:0000256" key="3">
    <source>
        <dbReference type="ARBA" id="ARBA00022490"/>
    </source>
</evidence>
<dbReference type="GO" id="GO:0043015">
    <property type="term" value="F:gamma-tubulin binding"/>
    <property type="evidence" value="ECO:0007669"/>
    <property type="project" value="InterPro"/>
</dbReference>
<evidence type="ECO:0000256" key="14">
    <source>
        <dbReference type="SAM" id="Coils"/>
    </source>
</evidence>
<feature type="region of interest" description="Disordered" evidence="15">
    <location>
        <begin position="77"/>
        <end position="109"/>
    </location>
</feature>
<dbReference type="Proteomes" id="UP000308365">
    <property type="component" value="Unassembled WGS sequence"/>
</dbReference>
<feature type="compositionally biased region" description="Basic residues" evidence="15">
    <location>
        <begin position="84"/>
        <end position="93"/>
    </location>
</feature>
<feature type="coiled-coil region" evidence="14">
    <location>
        <begin position="156"/>
        <end position="190"/>
    </location>
</feature>
<feature type="compositionally biased region" description="Polar residues" evidence="15">
    <location>
        <begin position="264"/>
        <end position="274"/>
    </location>
</feature>
<dbReference type="GO" id="GO:0008017">
    <property type="term" value="F:microtubule binding"/>
    <property type="evidence" value="ECO:0007669"/>
    <property type="project" value="InterPro"/>
</dbReference>
<dbReference type="Pfam" id="PF06657">
    <property type="entry name" value="Cep57_MT_bd"/>
    <property type="match status" value="1"/>
</dbReference>
<evidence type="ECO:0000259" key="17">
    <source>
        <dbReference type="Pfam" id="PF14073"/>
    </source>
</evidence>
<dbReference type="PANTHER" id="PTHR19336:SF10">
    <property type="entry name" value="CENTROSOMAL PROTEIN CEP57L1"/>
    <property type="match status" value="1"/>
</dbReference>
<name>A0A4U1F405_MONMO</name>
<protein>
    <recommendedName>
        <fullName evidence="11">Centrosomal protein CEP57L1</fullName>
    </recommendedName>
    <alternativeName>
        <fullName evidence="8">Centrosomal protein 57kDa-like protein 1</fullName>
    </alternativeName>
    <alternativeName>
        <fullName evidence="12">Centrosomal protein cep57l1</fullName>
    </alternativeName>
    <alternativeName>
        <fullName evidence="13">Centrosomal protein of 57 kDa-related protein</fullName>
    </alternativeName>
    <alternativeName>
        <fullName evidence="9">Cep57-related protein</fullName>
    </alternativeName>
</protein>
<evidence type="ECO:0000256" key="7">
    <source>
        <dbReference type="ARBA" id="ARBA00023212"/>
    </source>
</evidence>
<proteinExistence type="inferred from homology"/>
<dbReference type="PANTHER" id="PTHR19336">
    <property type="entry name" value="UNCHARACTERIZED DUF1167"/>
    <property type="match status" value="1"/>
</dbReference>
<feature type="non-terminal residue" evidence="18">
    <location>
        <position position="1"/>
    </location>
</feature>
<evidence type="ECO:0000256" key="1">
    <source>
        <dbReference type="ARBA" id="ARBA00004300"/>
    </source>
</evidence>
<evidence type="ECO:0000256" key="11">
    <source>
        <dbReference type="ARBA" id="ARBA00070483"/>
    </source>
</evidence>
<accession>A0A4U1F405</accession>
<evidence type="ECO:0000256" key="13">
    <source>
        <dbReference type="ARBA" id="ARBA00076281"/>
    </source>
</evidence>
<evidence type="ECO:0000256" key="15">
    <source>
        <dbReference type="SAM" id="MobiDB-lite"/>
    </source>
</evidence>
<feature type="coiled-coil region" evidence="14">
    <location>
        <begin position="35"/>
        <end position="62"/>
    </location>
</feature>
<keyword evidence="3" id="KW-0963">Cytoplasm</keyword>
<feature type="compositionally biased region" description="Polar residues" evidence="15">
    <location>
        <begin position="98"/>
        <end position="109"/>
    </location>
</feature>
<dbReference type="EMBL" id="RWIC01000417">
    <property type="protein sequence ID" value="TKC44091.1"/>
    <property type="molecule type" value="Genomic_DNA"/>
</dbReference>